<reference evidence="6 7" key="1">
    <citation type="submission" date="2018-05" db="EMBL/GenBank/DDBJ databases">
        <title>Genome sequencing and assembly of the regulated plant pathogen Lachnellula willkommii and related sister species for the development of diagnostic species identification markers.</title>
        <authorList>
            <person name="Giroux E."/>
            <person name="Bilodeau G."/>
        </authorList>
    </citation>
    <scope>NUCLEOTIDE SEQUENCE [LARGE SCALE GENOMIC DNA]</scope>
    <source>
        <strain evidence="6 7">CBS 185.66</strain>
    </source>
</reference>
<dbReference type="Gene3D" id="3.40.50.150">
    <property type="entry name" value="Vaccinia Virus protein VP39"/>
    <property type="match status" value="1"/>
</dbReference>
<gene>
    <name evidence="6" type="primary">cdc4</name>
    <name evidence="6" type="ORF">LHYA1_G008662</name>
</gene>
<keyword evidence="2" id="KW-0489">Methyltransferase</keyword>
<comment type="similarity">
    <text evidence="1">Belongs to the methyltransferase superfamily.</text>
</comment>
<proteinExistence type="inferred from homology"/>
<dbReference type="InterPro" id="IPR002048">
    <property type="entry name" value="EF_hand_dom"/>
</dbReference>
<protein>
    <submittedName>
        <fullName evidence="6">Myosin regulatory light chain</fullName>
    </submittedName>
</protein>
<dbReference type="AlphaFoldDB" id="A0A8H8TXC6"/>
<accession>A0A8H8TXC6</accession>
<dbReference type="FunFam" id="1.10.238.10:FF:000003">
    <property type="entry name" value="Calmodulin A"/>
    <property type="match status" value="1"/>
</dbReference>
<dbReference type="InterPro" id="IPR013216">
    <property type="entry name" value="Methyltransf_11"/>
</dbReference>
<evidence type="ECO:0000259" key="5">
    <source>
        <dbReference type="PROSITE" id="PS50222"/>
    </source>
</evidence>
<feature type="domain" description="EF-hand" evidence="5">
    <location>
        <begin position="494"/>
        <end position="529"/>
    </location>
</feature>
<dbReference type="CDD" id="cd02440">
    <property type="entry name" value="AdoMet_MTases"/>
    <property type="match status" value="1"/>
</dbReference>
<comment type="caution">
    <text evidence="6">The sequence shown here is derived from an EMBL/GenBank/DDBJ whole genome shotgun (WGS) entry which is preliminary data.</text>
</comment>
<dbReference type="PANTHER" id="PTHR44942">
    <property type="entry name" value="METHYLTRANSF_11 DOMAIN-CONTAINING PROTEIN"/>
    <property type="match status" value="1"/>
</dbReference>
<dbReference type="Proteomes" id="UP000431533">
    <property type="component" value="Unassembled WGS sequence"/>
</dbReference>
<keyword evidence="3" id="KW-0808">Transferase</keyword>
<dbReference type="OrthoDB" id="10027013at2759"/>
<dbReference type="Pfam" id="PF08241">
    <property type="entry name" value="Methyltransf_11"/>
    <property type="match status" value="1"/>
</dbReference>
<evidence type="ECO:0000256" key="2">
    <source>
        <dbReference type="ARBA" id="ARBA00022603"/>
    </source>
</evidence>
<evidence type="ECO:0000313" key="6">
    <source>
        <dbReference type="EMBL" id="TVY22841.1"/>
    </source>
</evidence>
<dbReference type="CDD" id="cd00051">
    <property type="entry name" value="EFh"/>
    <property type="match status" value="1"/>
</dbReference>
<evidence type="ECO:0000313" key="7">
    <source>
        <dbReference type="Proteomes" id="UP000431533"/>
    </source>
</evidence>
<evidence type="ECO:0000256" key="4">
    <source>
        <dbReference type="ARBA" id="ARBA00022737"/>
    </source>
</evidence>
<keyword evidence="7" id="KW-1185">Reference proteome</keyword>
<dbReference type="RefSeq" id="XP_031001629.1">
    <property type="nucleotide sequence ID" value="XM_031153582.1"/>
</dbReference>
<dbReference type="GeneID" id="41988860"/>
<feature type="domain" description="EF-hand" evidence="5">
    <location>
        <begin position="423"/>
        <end position="458"/>
    </location>
</feature>
<dbReference type="InterPro" id="IPR011992">
    <property type="entry name" value="EF-hand-dom_pair"/>
</dbReference>
<dbReference type="PROSITE" id="PS50222">
    <property type="entry name" value="EF_HAND_2"/>
    <property type="match status" value="2"/>
</dbReference>
<organism evidence="6 7">
    <name type="scientific">Lachnellula hyalina</name>
    <dbReference type="NCBI Taxonomy" id="1316788"/>
    <lineage>
        <taxon>Eukaryota</taxon>
        <taxon>Fungi</taxon>
        <taxon>Dikarya</taxon>
        <taxon>Ascomycota</taxon>
        <taxon>Pezizomycotina</taxon>
        <taxon>Leotiomycetes</taxon>
        <taxon>Helotiales</taxon>
        <taxon>Lachnaceae</taxon>
        <taxon>Lachnellula</taxon>
    </lineage>
</organism>
<dbReference type="Gene3D" id="1.10.238.10">
    <property type="entry name" value="EF-hand"/>
    <property type="match status" value="2"/>
</dbReference>
<evidence type="ECO:0000256" key="3">
    <source>
        <dbReference type="ARBA" id="ARBA00022679"/>
    </source>
</evidence>
<dbReference type="SUPFAM" id="SSF47473">
    <property type="entry name" value="EF-hand"/>
    <property type="match status" value="1"/>
</dbReference>
<dbReference type="GO" id="GO:0008757">
    <property type="term" value="F:S-adenosylmethionine-dependent methyltransferase activity"/>
    <property type="evidence" value="ECO:0007669"/>
    <property type="project" value="InterPro"/>
</dbReference>
<dbReference type="GO" id="GO:0032259">
    <property type="term" value="P:methylation"/>
    <property type="evidence" value="ECO:0007669"/>
    <property type="project" value="UniProtKB-KW"/>
</dbReference>
<sequence length="561" mass="63318">MSSSPRFNYPNTPQKNNLQRHLLRRLSPNYPPALYKTILTNHHGPSATLLDLGCGHGLISRSLSPHFTSILATDPSSSMISQAETSSAEYPNIQFRQASAENLDFIEDGSLDMVVAGQAAHWFDYSKVWPELSRKVRKGGTLAFWGYKDNIFVDYPAATRVLDEYCYGENTMGPFWEQPGRRILRDLYRDIVPPESEWEGVQRVEYEPALQGEGKAKGTGEVLMSRRLKLGEVEGYVRTFSAYHNWVAKNGGRERDIADVMFEKMLEVEPEWKARGEAWRDVEVENEWGECDIDGQEEVKRVGGCFVDWFSGKYPVFLDINCSKPLAVKKKDVATVNIQQLHSLTPVASPPLLELEISFAFVVHCITINQSINQSITCIRIQQLHKHPRKLLLVTSISPSISILYFTSSTRVNMASTKPYDAQASTNYKEAFALFDKRGNQRVALESLGDLLRACGQNPTLSEIRDLEKNIGSDFDFETFSKILNRPGGFRDPGEPEEYCRGFQVFDKDMTGFIGVGQLRYILTNLGEKMSDDEVDELLKAVDTSSGEINYTDLVRTILAN</sequence>
<dbReference type="EMBL" id="QGMH01000224">
    <property type="protein sequence ID" value="TVY22841.1"/>
    <property type="molecule type" value="Genomic_DNA"/>
</dbReference>
<dbReference type="SUPFAM" id="SSF53335">
    <property type="entry name" value="S-adenosyl-L-methionine-dependent methyltransferases"/>
    <property type="match status" value="1"/>
</dbReference>
<dbReference type="PANTHER" id="PTHR44942:SF4">
    <property type="entry name" value="METHYLTRANSFERASE TYPE 11 DOMAIN-CONTAINING PROTEIN"/>
    <property type="match status" value="1"/>
</dbReference>
<keyword evidence="4" id="KW-0677">Repeat</keyword>
<dbReference type="Pfam" id="PF13499">
    <property type="entry name" value="EF-hand_7"/>
    <property type="match status" value="1"/>
</dbReference>
<dbReference type="InterPro" id="IPR029063">
    <property type="entry name" value="SAM-dependent_MTases_sf"/>
</dbReference>
<evidence type="ECO:0000256" key="1">
    <source>
        <dbReference type="ARBA" id="ARBA00008361"/>
    </source>
</evidence>
<dbReference type="GO" id="GO:0005509">
    <property type="term" value="F:calcium ion binding"/>
    <property type="evidence" value="ECO:0007669"/>
    <property type="project" value="InterPro"/>
</dbReference>
<name>A0A8H8TXC6_9HELO</name>
<dbReference type="InterPro" id="IPR051052">
    <property type="entry name" value="Diverse_substrate_MTase"/>
</dbReference>